<proteinExistence type="predicted"/>
<dbReference type="EMBL" id="JH600068">
    <property type="protein sequence ID" value="EIG55364.1"/>
    <property type="molecule type" value="Genomic_DNA"/>
</dbReference>
<name>I2Q6F8_9BACT</name>
<dbReference type="HOGENOM" id="CLU_753835_0_0_7"/>
<dbReference type="AlphaFoldDB" id="I2Q6F8"/>
<gene>
    <name evidence="1" type="ORF">DesU5LDRAFT_3747</name>
</gene>
<dbReference type="eggNOG" id="ENOG50318Y4">
    <property type="taxonomic scope" value="Bacteria"/>
</dbReference>
<dbReference type="OrthoDB" id="6647232at2"/>
<accession>I2Q6F8</accession>
<evidence type="ECO:0000313" key="1">
    <source>
        <dbReference type="EMBL" id="EIG55364.1"/>
    </source>
</evidence>
<sequence length="367" mass="41196">MNINKHCFSSSLLPLVIFFLFTNLISDALYTNNLALAKNLYDNFSYSLEGTGELSEIIVKNLSYKIHIYGKMFNNTYKDNPPYSLVKFKDGKGELQDSNMESITFGALTDDNSKSAAFILSAFNGGNGAEIHLCVVTQEGTSYHINQVLMEYPDIQPGVIKIKNKIVMLNILYRGPNDPACCPTKKGVLEFKLENDKIVETKTIGDNYSESFSPKKELIQKKEVPQKITEATAKPPTQQFKVGLINLDSIIQSSKKSAPGLIKLQQYKGTPAFDSKRKELLQPAIDTLRATIERYAKNNNYSIILDQSRVNTFLSTGVMSTSDLPYYDPKQVDDFLKMANGKNGKDYVSKLSVKPLDQVIIHFYDLE</sequence>
<protein>
    <submittedName>
        <fullName evidence="1">Uncharacterized protein</fullName>
    </submittedName>
</protein>
<reference evidence="1" key="1">
    <citation type="submission" date="2011-11" db="EMBL/GenBank/DDBJ databases">
        <title>Improved High-Quality Draft sequence of Desulfovibrio sp. U5L.</title>
        <authorList>
            <consortium name="US DOE Joint Genome Institute"/>
            <person name="Lucas S."/>
            <person name="Han J."/>
            <person name="Lapidus A."/>
            <person name="Cheng J.-F."/>
            <person name="Goodwin L."/>
            <person name="Pitluck S."/>
            <person name="Peters L."/>
            <person name="Ovchinnikova G."/>
            <person name="Held B."/>
            <person name="Detter J.C."/>
            <person name="Han C."/>
            <person name="Tapia R."/>
            <person name="Land M."/>
            <person name="Hauser L."/>
            <person name="Kyrpides N."/>
            <person name="Ivanova N."/>
            <person name="Pagani I."/>
            <person name="Gabster J."/>
            <person name="Walker C."/>
            <person name="Stolyar S."/>
            <person name="Stahl D."/>
            <person name="Arkin A."/>
            <person name="Dehal P."/>
            <person name="Hazen T."/>
            <person name="Woyke T."/>
        </authorList>
    </citation>
    <scope>NUCLEOTIDE SEQUENCE [LARGE SCALE GENOMIC DNA]</scope>
    <source>
        <strain evidence="1">U5L</strain>
    </source>
</reference>
<dbReference type="Gene3D" id="3.30.910.20">
    <property type="entry name" value="Skp domain"/>
    <property type="match status" value="1"/>
</dbReference>
<dbReference type="InterPro" id="IPR024930">
    <property type="entry name" value="Skp_dom_sf"/>
</dbReference>
<organism evidence="1">
    <name type="scientific">Desulfovibrio sp. U5L</name>
    <dbReference type="NCBI Taxonomy" id="596152"/>
    <lineage>
        <taxon>Bacteria</taxon>
        <taxon>Pseudomonadati</taxon>
        <taxon>Thermodesulfobacteriota</taxon>
        <taxon>Desulfovibrionia</taxon>
        <taxon>Desulfovibrionales</taxon>
        <taxon>Desulfovibrionaceae</taxon>
        <taxon>Desulfovibrio</taxon>
    </lineage>
</organism>